<feature type="region of interest" description="Disordered" evidence="16">
    <location>
        <begin position="1054"/>
        <end position="1091"/>
    </location>
</feature>
<evidence type="ECO:0000256" key="9">
    <source>
        <dbReference type="ARBA" id="ARBA00023028"/>
    </source>
</evidence>
<name>T1KWV6_TETUR</name>
<feature type="compositionally biased region" description="Polar residues" evidence="16">
    <location>
        <begin position="1136"/>
        <end position="1151"/>
    </location>
</feature>
<evidence type="ECO:0000313" key="20">
    <source>
        <dbReference type="Proteomes" id="UP000015104"/>
    </source>
</evidence>
<evidence type="ECO:0000256" key="14">
    <source>
        <dbReference type="ARBA" id="ARBA00023303"/>
    </source>
</evidence>
<dbReference type="InterPro" id="IPR002153">
    <property type="entry name" value="TRPC_channel"/>
</dbReference>
<dbReference type="InterPro" id="IPR005821">
    <property type="entry name" value="Ion_trans_dom"/>
</dbReference>
<keyword evidence="11" id="KW-0406">Ion transport</keyword>
<feature type="compositionally biased region" description="Basic and acidic residues" evidence="16">
    <location>
        <begin position="1124"/>
        <end position="1135"/>
    </location>
</feature>
<evidence type="ECO:0000256" key="2">
    <source>
        <dbReference type="ARBA" id="ARBA00004175"/>
    </source>
</evidence>
<dbReference type="Gene3D" id="1.25.40.20">
    <property type="entry name" value="Ankyrin repeat-containing domain"/>
    <property type="match status" value="1"/>
</dbReference>
<keyword evidence="7" id="KW-0677">Repeat</keyword>
<dbReference type="NCBIfam" id="TIGR00870">
    <property type="entry name" value="trp"/>
    <property type="match status" value="1"/>
</dbReference>
<dbReference type="PANTHER" id="PTHR10117">
    <property type="entry name" value="TRANSIENT RECEPTOR POTENTIAL CHANNEL"/>
    <property type="match status" value="1"/>
</dbReference>
<evidence type="ECO:0000256" key="11">
    <source>
        <dbReference type="ARBA" id="ARBA00023065"/>
    </source>
</evidence>
<evidence type="ECO:0000256" key="7">
    <source>
        <dbReference type="ARBA" id="ARBA00022737"/>
    </source>
</evidence>
<feature type="region of interest" description="Disordered" evidence="16">
    <location>
        <begin position="1114"/>
        <end position="1158"/>
    </location>
</feature>
<reference evidence="19" key="2">
    <citation type="submission" date="2015-06" db="UniProtKB">
        <authorList>
            <consortium name="EnsemblMetazoa"/>
        </authorList>
    </citation>
    <scope>IDENTIFICATION</scope>
</reference>
<dbReference type="SMART" id="SM01420">
    <property type="entry name" value="TRP_2"/>
    <property type="match status" value="1"/>
</dbReference>
<dbReference type="InterPro" id="IPR013555">
    <property type="entry name" value="TRP_dom"/>
</dbReference>
<evidence type="ECO:0000256" key="6">
    <source>
        <dbReference type="ARBA" id="ARBA00022692"/>
    </source>
</evidence>
<dbReference type="SMR" id="T1KWV6"/>
<evidence type="ECO:0000256" key="10">
    <source>
        <dbReference type="ARBA" id="ARBA00023043"/>
    </source>
</evidence>
<dbReference type="HOGENOM" id="CLU_515215_0_0_1"/>
<evidence type="ECO:0000259" key="18">
    <source>
        <dbReference type="SMART" id="SM01420"/>
    </source>
</evidence>
<evidence type="ECO:0000256" key="12">
    <source>
        <dbReference type="ARBA" id="ARBA00023136"/>
    </source>
</evidence>
<dbReference type="GO" id="GO:0070679">
    <property type="term" value="F:inositol 1,4,5 trisphosphate binding"/>
    <property type="evidence" value="ECO:0007669"/>
    <property type="project" value="TreeGrafter"/>
</dbReference>
<organism evidence="19 20">
    <name type="scientific">Tetranychus urticae</name>
    <name type="common">Two-spotted spider mite</name>
    <dbReference type="NCBI Taxonomy" id="32264"/>
    <lineage>
        <taxon>Eukaryota</taxon>
        <taxon>Metazoa</taxon>
        <taxon>Ecdysozoa</taxon>
        <taxon>Arthropoda</taxon>
        <taxon>Chelicerata</taxon>
        <taxon>Arachnida</taxon>
        <taxon>Acari</taxon>
        <taxon>Acariformes</taxon>
        <taxon>Trombidiformes</taxon>
        <taxon>Prostigmata</taxon>
        <taxon>Eleutherengona</taxon>
        <taxon>Raphignathae</taxon>
        <taxon>Tetranychoidea</taxon>
        <taxon>Tetranychidae</taxon>
        <taxon>Tetranychus</taxon>
    </lineage>
</organism>
<proteinExistence type="predicted"/>
<feature type="transmembrane region" description="Helical" evidence="17">
    <location>
        <begin position="478"/>
        <end position="497"/>
    </location>
</feature>
<feature type="region of interest" description="Disordered" evidence="16">
    <location>
        <begin position="143"/>
        <end position="169"/>
    </location>
</feature>
<keyword evidence="20" id="KW-1185">Reference proteome</keyword>
<dbReference type="PROSITE" id="PS50297">
    <property type="entry name" value="ANK_REP_REGION"/>
    <property type="match status" value="2"/>
</dbReference>
<evidence type="ECO:0000256" key="3">
    <source>
        <dbReference type="ARBA" id="ARBA00022448"/>
    </source>
</evidence>
<dbReference type="GO" id="GO:0034703">
    <property type="term" value="C:cation channel complex"/>
    <property type="evidence" value="ECO:0007669"/>
    <property type="project" value="TreeGrafter"/>
</dbReference>
<dbReference type="EnsemblMetazoa" id="tetur25g00180.1">
    <property type="protein sequence ID" value="tetur25g00180.1"/>
    <property type="gene ID" value="tetur25g00180"/>
</dbReference>
<dbReference type="AlphaFoldDB" id="T1KWV6"/>
<gene>
    <name evidence="19" type="primary">107368113</name>
</gene>
<dbReference type="SMART" id="SM00248">
    <property type="entry name" value="ANK"/>
    <property type="match status" value="2"/>
</dbReference>
<sequence>MNLNKESLEKSLLDSELGLSSVIDSKQQQSQLTQQPQVQPQLQHSQIIPMVDPSAITNQQHHFNRNIDLALNTTGKRAKKMFTPIVDTTSSIGSNTTIPTTGLGSDCHRKLVKRKSGESKKSPTFGSEKGIYGGNVGGLGSHPQHHHIHHHHHYQHGNPHGGVTSQASLPSNPYKPLTAFEKQYLLTVERGDHGGVTRMIENAPEDFNINCCDPLGRSALLMAIDNENLKMIYLLLDHGAEMRDALLHAINEEFVEAVELLLDQEDAIWEEGAPHSWEAIERETFTSDITPLILAAHKNNYEIIKILLDRGVSPIPSPHDAHCGCRACREARAQDCLRHSRSRINAYRALASPSLIALSSKDPILTAFELSWDLRRLSFLEPEFKTEYQELRKQCQAFATALLDHTRTTHELDVLLNYDPTGDTSDSHGKMNLLRLKFAIRCKQKKFCAHANVQQLLASIWYEGLPGFRRRNIVVQTIEILLIGLLFPFLSFAYILFPATRIGQVIKKPFIKFICHSASYVTFLILLALASQRIETNAFDIFGVSSKEEAITKRGAPPTLIELMVLAWVLGLIWSEIKQLWELGLMDYLSDMWNILDFITNSLYVATIALRVIAYTQVQKEKTMHTGTALLPRESWHEFDPILLAEGLFAAANIFSSLKLVYIFSVNPHLGPLQISLGRMVVDILKFFSVYILVLFAFACGMNQLLWYYADMEKQVCDSGSRNATINVNRLVITGPISGTGLNKTFVPKSAAEACLTWRRFANLFESTQTLFWASFGLIDLENFELTGIQAYTRFWGLLMFGCYCVINVLVLLNLLIAMMNHSYQIISEQADTEWKFARTKLWMSYFEDGATVPPPFNVIPTPKSMYYLIRWIFKKFCAQTRFAKNEALKTIRRKARQASERDYRYQNVMRLLVRRYITNEQRTAERQRGVTEDDCNEIKQDISALRYEIIDLLGRDKTASGTNLAVGRKGRQRERRLMKGFDLNFLFMEPTASFDEDVYDFEDLDCNQPMVKSKSSRSRFVRLARGLAGKRSRGNNRWKQLIEATRSKVMPFSRSSESVNSEPCGDNSKSSAVPANLYRSPRPGNLPTAQSFDANVRRNIFAKKITSFLKEESLTAENDEEVEVPKPTKSEEVNQPRTEASSQVISVSHNNNRKEWI</sequence>
<reference evidence="20" key="1">
    <citation type="submission" date="2011-08" db="EMBL/GenBank/DDBJ databases">
        <authorList>
            <person name="Rombauts S."/>
        </authorList>
    </citation>
    <scope>NUCLEOTIDE SEQUENCE</scope>
    <source>
        <strain evidence="20">London</strain>
    </source>
</reference>
<dbReference type="STRING" id="32264.T1KWV6"/>
<feature type="transmembrane region" description="Helical" evidence="17">
    <location>
        <begin position="509"/>
        <end position="530"/>
    </location>
</feature>
<feature type="repeat" description="ANK" evidence="15">
    <location>
        <begin position="215"/>
        <end position="242"/>
    </location>
</feature>
<keyword evidence="9" id="KW-0800">Toxin</keyword>
<feature type="repeat" description="ANK" evidence="15">
    <location>
        <begin position="287"/>
        <end position="313"/>
    </location>
</feature>
<evidence type="ECO:0000256" key="16">
    <source>
        <dbReference type="SAM" id="MobiDB-lite"/>
    </source>
</evidence>
<dbReference type="PRINTS" id="PR01097">
    <property type="entry name" value="TRNSRECEPTRP"/>
</dbReference>
<dbReference type="GO" id="GO:0006887">
    <property type="term" value="P:exocytosis"/>
    <property type="evidence" value="ECO:0007669"/>
    <property type="project" value="UniProtKB-KW"/>
</dbReference>
<dbReference type="InterPro" id="IPR002110">
    <property type="entry name" value="Ankyrin_rpt"/>
</dbReference>
<keyword evidence="3" id="KW-0813">Transport</keyword>
<dbReference type="Pfam" id="PF00520">
    <property type="entry name" value="Ion_trans"/>
    <property type="match status" value="1"/>
</dbReference>
<keyword evidence="13" id="KW-1053">Target membrane</keyword>
<dbReference type="GO" id="GO:0005886">
    <property type="term" value="C:plasma membrane"/>
    <property type="evidence" value="ECO:0007669"/>
    <property type="project" value="TreeGrafter"/>
</dbReference>
<dbReference type="Pfam" id="PF12796">
    <property type="entry name" value="Ank_2"/>
    <property type="match status" value="1"/>
</dbReference>
<keyword evidence="8 17" id="KW-1133">Transmembrane helix</keyword>
<feature type="compositionally biased region" description="Polar residues" evidence="16">
    <location>
        <begin position="1054"/>
        <end position="1074"/>
    </location>
</feature>
<dbReference type="CDD" id="cd23650">
    <property type="entry name" value="TRP_CaM_bind1"/>
    <property type="match status" value="1"/>
</dbReference>
<dbReference type="Pfam" id="PF00023">
    <property type="entry name" value="Ank"/>
    <property type="match status" value="1"/>
</dbReference>
<dbReference type="GO" id="GO:0051480">
    <property type="term" value="P:regulation of cytosolic calcium ion concentration"/>
    <property type="evidence" value="ECO:0007669"/>
    <property type="project" value="TreeGrafter"/>
</dbReference>
<dbReference type="InterPro" id="IPR036770">
    <property type="entry name" value="Ankyrin_rpt-contain_sf"/>
</dbReference>
<dbReference type="PROSITE" id="PS50088">
    <property type="entry name" value="ANK_REPEAT"/>
    <property type="match status" value="2"/>
</dbReference>
<keyword evidence="12 17" id="KW-0472">Membrane</keyword>
<dbReference type="OMA" id="KGIRCAE"/>
<dbReference type="OrthoDB" id="2373987at2759"/>
<dbReference type="GO" id="GO:0044218">
    <property type="term" value="C:other organism cell membrane"/>
    <property type="evidence" value="ECO:0007669"/>
    <property type="project" value="UniProtKB-KW"/>
</dbReference>
<keyword evidence="6 17" id="KW-0812">Transmembrane</keyword>
<keyword evidence="9" id="KW-0528">Neurotoxin</keyword>
<feature type="transmembrane region" description="Helical" evidence="17">
    <location>
        <begin position="795"/>
        <end position="820"/>
    </location>
</feature>
<protein>
    <recommendedName>
        <fullName evidence="18">Transient receptor ion channel domain-containing protein</fullName>
    </recommendedName>
</protein>
<evidence type="ECO:0000256" key="1">
    <source>
        <dbReference type="ARBA" id="ARBA00004141"/>
    </source>
</evidence>
<feature type="compositionally biased region" description="Basic residues" evidence="16">
    <location>
        <begin position="143"/>
        <end position="155"/>
    </location>
</feature>
<dbReference type="KEGG" id="tut:107368113"/>
<dbReference type="Pfam" id="PF08344">
    <property type="entry name" value="TRP_2"/>
    <property type="match status" value="1"/>
</dbReference>
<feature type="transmembrane region" description="Helical" evidence="17">
    <location>
        <begin position="595"/>
        <end position="614"/>
    </location>
</feature>
<feature type="domain" description="Transient receptor ion channel" evidence="18">
    <location>
        <begin position="323"/>
        <end position="385"/>
    </location>
</feature>
<dbReference type="eggNOG" id="KOG3609">
    <property type="taxonomic scope" value="Eukaryota"/>
</dbReference>
<keyword evidence="5" id="KW-1052">Target cell membrane</keyword>
<feature type="transmembrane region" description="Helical" evidence="17">
    <location>
        <begin position="642"/>
        <end position="664"/>
    </location>
</feature>
<accession>T1KWV6</accession>
<dbReference type="SUPFAM" id="SSF48403">
    <property type="entry name" value="Ankyrin repeat"/>
    <property type="match status" value="1"/>
</dbReference>
<keyword evidence="9" id="KW-0638">Presynaptic neurotoxin</keyword>
<keyword evidence="10 15" id="KW-0040">ANK repeat</keyword>
<dbReference type="Proteomes" id="UP000015104">
    <property type="component" value="Unassembled WGS sequence"/>
</dbReference>
<dbReference type="PANTHER" id="PTHR10117:SF54">
    <property type="entry name" value="TRANSIENT RECEPTOR POTENTIAL-GAMMA PROTEIN"/>
    <property type="match status" value="1"/>
</dbReference>
<dbReference type="EMBL" id="CAEY01000675">
    <property type="status" value="NOT_ANNOTATED_CDS"/>
    <property type="molecule type" value="Genomic_DNA"/>
</dbReference>
<evidence type="ECO:0000256" key="8">
    <source>
        <dbReference type="ARBA" id="ARBA00022989"/>
    </source>
</evidence>
<dbReference type="GO" id="GO:0015279">
    <property type="term" value="F:store-operated calcium channel activity"/>
    <property type="evidence" value="ECO:0007669"/>
    <property type="project" value="TreeGrafter"/>
</dbReference>
<feature type="transmembrane region" description="Helical" evidence="17">
    <location>
        <begin position="684"/>
        <end position="706"/>
    </location>
</feature>
<evidence type="ECO:0000256" key="13">
    <source>
        <dbReference type="ARBA" id="ARBA00023298"/>
    </source>
</evidence>
<comment type="subcellular location">
    <subcellularLocation>
        <location evidence="1">Membrane</location>
        <topology evidence="1">Multi-pass membrane protein</topology>
    </subcellularLocation>
    <subcellularLocation>
        <location evidence="2">Target cell membrane</location>
    </subcellularLocation>
</comment>
<dbReference type="GO" id="GO:0044231">
    <property type="term" value="C:host cell presynaptic membrane"/>
    <property type="evidence" value="ECO:0007669"/>
    <property type="project" value="UniProtKB-KW"/>
</dbReference>
<keyword evidence="4" id="KW-0268">Exocytosis</keyword>
<evidence type="ECO:0000313" key="19">
    <source>
        <dbReference type="EnsemblMetazoa" id="tetur25g00180.1"/>
    </source>
</evidence>
<evidence type="ECO:0000256" key="5">
    <source>
        <dbReference type="ARBA" id="ARBA00022537"/>
    </source>
</evidence>
<evidence type="ECO:0000256" key="15">
    <source>
        <dbReference type="PROSITE-ProRule" id="PRU00023"/>
    </source>
</evidence>
<keyword evidence="14" id="KW-0407">Ion channel</keyword>
<evidence type="ECO:0000256" key="4">
    <source>
        <dbReference type="ARBA" id="ARBA00022483"/>
    </source>
</evidence>
<evidence type="ECO:0000256" key="17">
    <source>
        <dbReference type="SAM" id="Phobius"/>
    </source>
</evidence>